<dbReference type="STRING" id="1382798.PK35_02270"/>
<dbReference type="Gene3D" id="2.160.10.10">
    <property type="entry name" value="Hexapeptide repeat proteins"/>
    <property type="match status" value="2"/>
</dbReference>
<dbReference type="OrthoDB" id="9814490at2"/>
<dbReference type="PANTHER" id="PTHR23416">
    <property type="entry name" value="SIALIC ACID SYNTHASE-RELATED"/>
    <property type="match status" value="1"/>
</dbReference>
<comment type="caution">
    <text evidence="1">The sequence shown here is derived from an EMBL/GenBank/DDBJ whole genome shotgun (WGS) entry which is preliminary data.</text>
</comment>
<dbReference type="EMBL" id="JTDV01000001">
    <property type="protein sequence ID" value="KJD34625.1"/>
    <property type="molecule type" value="Genomic_DNA"/>
</dbReference>
<gene>
    <name evidence="1" type="ORF">PK35_02270</name>
</gene>
<sequence>MKFKKLLNKIVFEKRWRYLLTGSNVTVEKGAVFKVGKKTKIKNCNIYVKKGDRLILGNNINLRNVGLTLMVPWGFNDVKIGDNCSISDYDINVTKGCIDIGSYNILDKADEAKKPTLEIFGEFSLGHYNRLRCTVKTRFMGKVKIGDRNAINERTEIRSDEAINIGSYNQISYDCVFWDTNTHNLYKAEKRRDITDEQYPSFGLEYEKPKTAPINIGDDCWIGRGVSVLKGTNVSNKCVVAYGTLLSNITIEENKTVFNQSSLKIIDNQI</sequence>
<organism evidence="1 2">
    <name type="scientific">Neotamlana nanhaiensis</name>
    <dbReference type="NCBI Taxonomy" id="1382798"/>
    <lineage>
        <taxon>Bacteria</taxon>
        <taxon>Pseudomonadati</taxon>
        <taxon>Bacteroidota</taxon>
        <taxon>Flavobacteriia</taxon>
        <taxon>Flavobacteriales</taxon>
        <taxon>Flavobacteriaceae</taxon>
        <taxon>Neotamlana</taxon>
    </lineage>
</organism>
<proteinExistence type="predicted"/>
<dbReference type="RefSeq" id="WP_044625011.1">
    <property type="nucleotide sequence ID" value="NZ_JTDV01000001.1"/>
</dbReference>
<protein>
    <recommendedName>
        <fullName evidence="3">Transferase</fullName>
    </recommendedName>
</protein>
<evidence type="ECO:0000313" key="2">
    <source>
        <dbReference type="Proteomes" id="UP000032361"/>
    </source>
</evidence>
<keyword evidence="2" id="KW-1185">Reference proteome</keyword>
<dbReference type="InterPro" id="IPR011004">
    <property type="entry name" value="Trimer_LpxA-like_sf"/>
</dbReference>
<evidence type="ECO:0008006" key="3">
    <source>
        <dbReference type="Google" id="ProtNLM"/>
    </source>
</evidence>
<dbReference type="InterPro" id="IPR051159">
    <property type="entry name" value="Hexapeptide_acetyltransf"/>
</dbReference>
<reference evidence="1 2" key="1">
    <citation type="journal article" date="2015" name="Antonie Van Leeuwenhoek">
        <title>Tamlana nanhaiensis sp. nov., isolated from surface seawater collected from the South China Sea.</title>
        <authorList>
            <person name="Liu X."/>
            <person name="Lai Q."/>
            <person name="Du Y."/>
            <person name="Li G."/>
            <person name="Sun F."/>
            <person name="Shao Z."/>
        </authorList>
    </citation>
    <scope>NUCLEOTIDE SEQUENCE [LARGE SCALE GENOMIC DNA]</scope>
    <source>
        <strain evidence="1 2">FHC16</strain>
    </source>
</reference>
<dbReference type="PATRIC" id="fig|1382798.3.peg.458"/>
<accession>A0A0D7W672</accession>
<dbReference type="Proteomes" id="UP000032361">
    <property type="component" value="Unassembled WGS sequence"/>
</dbReference>
<dbReference type="AlphaFoldDB" id="A0A0D7W672"/>
<evidence type="ECO:0000313" key="1">
    <source>
        <dbReference type="EMBL" id="KJD34625.1"/>
    </source>
</evidence>
<name>A0A0D7W672_9FLAO</name>
<dbReference type="SUPFAM" id="SSF51161">
    <property type="entry name" value="Trimeric LpxA-like enzymes"/>
    <property type="match status" value="1"/>
</dbReference>